<evidence type="ECO:0000313" key="3">
    <source>
        <dbReference type="RefSeq" id="XP_071927060.1"/>
    </source>
</evidence>
<dbReference type="Proteomes" id="UP001652660">
    <property type="component" value="Chromosome 1e"/>
</dbReference>
<dbReference type="Pfam" id="PF13966">
    <property type="entry name" value="zf-RVT"/>
    <property type="match status" value="1"/>
</dbReference>
<evidence type="ECO:0000313" key="2">
    <source>
        <dbReference type="Proteomes" id="UP001652660"/>
    </source>
</evidence>
<dbReference type="GeneID" id="140016872"/>
<evidence type="ECO:0000259" key="1">
    <source>
        <dbReference type="Pfam" id="PF13966"/>
    </source>
</evidence>
<dbReference type="InterPro" id="IPR053151">
    <property type="entry name" value="RNase_H-like"/>
</dbReference>
<protein>
    <recommendedName>
        <fullName evidence="1">Reverse transcriptase zinc-binding domain-containing protein</fullName>
    </recommendedName>
</protein>
<dbReference type="RefSeq" id="XP_071927060.1">
    <property type="nucleotide sequence ID" value="XM_072070959.1"/>
</dbReference>
<organism evidence="2 3">
    <name type="scientific">Coffea arabica</name>
    <name type="common">Arabian coffee</name>
    <dbReference type="NCBI Taxonomy" id="13443"/>
    <lineage>
        <taxon>Eukaryota</taxon>
        <taxon>Viridiplantae</taxon>
        <taxon>Streptophyta</taxon>
        <taxon>Embryophyta</taxon>
        <taxon>Tracheophyta</taxon>
        <taxon>Spermatophyta</taxon>
        <taxon>Magnoliopsida</taxon>
        <taxon>eudicotyledons</taxon>
        <taxon>Gunneridae</taxon>
        <taxon>Pentapetalae</taxon>
        <taxon>asterids</taxon>
        <taxon>lamiids</taxon>
        <taxon>Gentianales</taxon>
        <taxon>Rubiaceae</taxon>
        <taxon>Ixoroideae</taxon>
        <taxon>Gardenieae complex</taxon>
        <taxon>Bertiereae - Coffeeae clade</taxon>
        <taxon>Coffeeae</taxon>
        <taxon>Coffea</taxon>
    </lineage>
</organism>
<dbReference type="PANTHER" id="PTHR47723:SF19">
    <property type="entry name" value="POLYNUCLEOTIDYL TRANSFERASE, RIBONUCLEASE H-LIKE SUPERFAMILY PROTEIN"/>
    <property type="match status" value="1"/>
</dbReference>
<dbReference type="PANTHER" id="PTHR47723">
    <property type="entry name" value="OS05G0353850 PROTEIN"/>
    <property type="match status" value="1"/>
</dbReference>
<reference evidence="2" key="1">
    <citation type="journal article" date="2025" name="Foods">
        <title>Unveiling the Microbial Signatures of Arabica Coffee Cherries: Insights into Ripeness Specific Diversity, Functional Traits, and Implications for Quality and Safety.</title>
        <authorList>
            <consortium name="RefSeq"/>
            <person name="Tenea G.N."/>
            <person name="Cifuentes V."/>
            <person name="Reyes P."/>
            <person name="Cevallos-Vallejos M."/>
        </authorList>
    </citation>
    <scope>NUCLEOTIDE SEQUENCE [LARGE SCALE GENOMIC DNA]</scope>
</reference>
<feature type="domain" description="Reverse transcriptase zinc-binding" evidence="1">
    <location>
        <begin position="151"/>
        <end position="212"/>
    </location>
</feature>
<name>A0ABM4W5J1_COFAR</name>
<keyword evidence="2" id="KW-1185">Reference proteome</keyword>
<gene>
    <name evidence="3" type="primary">LOC140016872</name>
</gene>
<accession>A0ABM4W5J1</accession>
<reference evidence="3" key="2">
    <citation type="submission" date="2025-08" db="UniProtKB">
        <authorList>
            <consortium name="RefSeq"/>
        </authorList>
    </citation>
    <scope>IDENTIFICATION</scope>
    <source>
        <tissue evidence="3">Leaves</tissue>
    </source>
</reference>
<dbReference type="InterPro" id="IPR026960">
    <property type="entry name" value="RVT-Znf"/>
</dbReference>
<sequence>MLLTRYLGFPLYVGRCKTVYFAEKYCRRVHPCQVKLNPFSSATWRRMLNVSRQVELSMLWLIQDGLCNFWFDNWLGSGALFLHGPIAANLSFHDFITQGHWNVQSLFQTLPQKIIPAILDKPVPIEHQSDEVVWIAATSGQFSLASAFHEQNPIPLKVSFFMVRLLSGRLPLDNVLHTLGIHGPSKCWCCPYASVEMFEHVFSTGQVAKEVWAYFGELCGISLGSSVRAHLVSWWLSSPASEKQKLYDWSHQTKRKFGFKLVQWKPGEGEEYFTLNTDGCSKGNPGTSGGGRVIRDVVGRPLVGFSAFFGEVHQIWKLIDIPTRLSHCFREANKVADILANVGVAHPHLDIKFYEHWNDWPRLAREGIRLDFIRMPSIRIVKLP</sequence>
<proteinExistence type="predicted"/>